<gene>
    <name evidence="1" type="ORF">BJ554DRAFT_2624</name>
</gene>
<dbReference type="EMBL" id="JAEFCI010010175">
    <property type="protein sequence ID" value="KAG5457379.1"/>
    <property type="molecule type" value="Genomic_DNA"/>
</dbReference>
<proteinExistence type="predicted"/>
<accession>A0A8H7ZQ46</accession>
<organism evidence="1 2">
    <name type="scientific">Olpidium bornovanus</name>
    <dbReference type="NCBI Taxonomy" id="278681"/>
    <lineage>
        <taxon>Eukaryota</taxon>
        <taxon>Fungi</taxon>
        <taxon>Fungi incertae sedis</taxon>
        <taxon>Olpidiomycota</taxon>
        <taxon>Olpidiomycotina</taxon>
        <taxon>Olpidiomycetes</taxon>
        <taxon>Olpidiales</taxon>
        <taxon>Olpidiaceae</taxon>
        <taxon>Olpidium</taxon>
    </lineage>
</organism>
<name>A0A8H7ZQ46_9FUNG</name>
<protein>
    <submittedName>
        <fullName evidence="1">Uncharacterized protein</fullName>
    </submittedName>
</protein>
<comment type="caution">
    <text evidence="1">The sequence shown here is derived from an EMBL/GenBank/DDBJ whole genome shotgun (WGS) entry which is preliminary data.</text>
</comment>
<evidence type="ECO:0000313" key="1">
    <source>
        <dbReference type="EMBL" id="KAG5457379.1"/>
    </source>
</evidence>
<reference evidence="1 2" key="1">
    <citation type="journal article" name="Sci. Rep.">
        <title>Genome-scale phylogenetic analyses confirm Olpidium as the closest living zoosporic fungus to the non-flagellated, terrestrial fungi.</title>
        <authorList>
            <person name="Chang Y."/>
            <person name="Rochon D."/>
            <person name="Sekimoto S."/>
            <person name="Wang Y."/>
            <person name="Chovatia M."/>
            <person name="Sandor L."/>
            <person name="Salamov A."/>
            <person name="Grigoriev I.V."/>
            <person name="Stajich J.E."/>
            <person name="Spatafora J.W."/>
        </authorList>
    </citation>
    <scope>NUCLEOTIDE SEQUENCE [LARGE SCALE GENOMIC DNA]</scope>
    <source>
        <strain evidence="1">S191</strain>
    </source>
</reference>
<keyword evidence="2" id="KW-1185">Reference proteome</keyword>
<evidence type="ECO:0000313" key="2">
    <source>
        <dbReference type="Proteomes" id="UP000673691"/>
    </source>
</evidence>
<dbReference type="AlphaFoldDB" id="A0A8H7ZQ46"/>
<feature type="non-terminal residue" evidence="1">
    <location>
        <position position="1"/>
    </location>
</feature>
<sequence length="112" mass="12786">RALPSKLHDGSPYFGGPHLLRKYPHVLHLFLCARVRTYLALSTPAREHRREYKPLSVGMAGETGWRGPLLRGGALAAGRFFPEGRRGGTRRLARDRAYLRRPLQTFRRRAPN</sequence>
<dbReference type="Proteomes" id="UP000673691">
    <property type="component" value="Unassembled WGS sequence"/>
</dbReference>